<dbReference type="AlphaFoldDB" id="A0A4Y2FNT5"/>
<gene>
    <name evidence="1" type="ORF">AVEN_99071_1</name>
</gene>
<comment type="caution">
    <text evidence="1">The sequence shown here is derived from an EMBL/GenBank/DDBJ whole genome shotgun (WGS) entry which is preliminary data.</text>
</comment>
<accession>A0A4Y2FNT5</accession>
<reference evidence="1 2" key="1">
    <citation type="journal article" date="2019" name="Sci. Rep.">
        <title>Orb-weaving spider Araneus ventricosus genome elucidates the spidroin gene catalogue.</title>
        <authorList>
            <person name="Kono N."/>
            <person name="Nakamura H."/>
            <person name="Ohtoshi R."/>
            <person name="Moran D.A.P."/>
            <person name="Shinohara A."/>
            <person name="Yoshida Y."/>
            <person name="Fujiwara M."/>
            <person name="Mori M."/>
            <person name="Tomita M."/>
            <person name="Arakawa K."/>
        </authorList>
    </citation>
    <scope>NUCLEOTIDE SEQUENCE [LARGE SCALE GENOMIC DNA]</scope>
</reference>
<evidence type="ECO:0000313" key="1">
    <source>
        <dbReference type="EMBL" id="GBM42155.1"/>
    </source>
</evidence>
<dbReference type="EMBL" id="BGPR01000987">
    <property type="protein sequence ID" value="GBM42155.1"/>
    <property type="molecule type" value="Genomic_DNA"/>
</dbReference>
<dbReference type="Proteomes" id="UP000499080">
    <property type="component" value="Unassembled WGS sequence"/>
</dbReference>
<name>A0A4Y2FNT5_ARAVE</name>
<keyword evidence="2" id="KW-1185">Reference proteome</keyword>
<protein>
    <submittedName>
        <fullName evidence="1">Uncharacterized protein</fullName>
    </submittedName>
</protein>
<sequence length="93" mass="10639">MLLMSRNCCQRTKPCGATCHLKCFTFTHTWPFSLKIYEQFRMNTGNGSIKALLSSKEIFREVECEHGQNIAGHWYEKLLLQGTRGAPDEGTKL</sequence>
<organism evidence="1 2">
    <name type="scientific">Araneus ventricosus</name>
    <name type="common">Orbweaver spider</name>
    <name type="synonym">Epeira ventricosa</name>
    <dbReference type="NCBI Taxonomy" id="182803"/>
    <lineage>
        <taxon>Eukaryota</taxon>
        <taxon>Metazoa</taxon>
        <taxon>Ecdysozoa</taxon>
        <taxon>Arthropoda</taxon>
        <taxon>Chelicerata</taxon>
        <taxon>Arachnida</taxon>
        <taxon>Araneae</taxon>
        <taxon>Araneomorphae</taxon>
        <taxon>Entelegynae</taxon>
        <taxon>Araneoidea</taxon>
        <taxon>Araneidae</taxon>
        <taxon>Araneus</taxon>
    </lineage>
</organism>
<proteinExistence type="predicted"/>
<evidence type="ECO:0000313" key="2">
    <source>
        <dbReference type="Proteomes" id="UP000499080"/>
    </source>
</evidence>